<evidence type="ECO:0000313" key="6">
    <source>
        <dbReference type="Proteomes" id="UP001141806"/>
    </source>
</evidence>
<accession>A0A9Q0GW25</accession>
<protein>
    <recommendedName>
        <fullName evidence="4">Homeobox domain-containing protein</fullName>
    </recommendedName>
</protein>
<organism evidence="5 6">
    <name type="scientific">Protea cynaroides</name>
    <dbReference type="NCBI Taxonomy" id="273540"/>
    <lineage>
        <taxon>Eukaryota</taxon>
        <taxon>Viridiplantae</taxon>
        <taxon>Streptophyta</taxon>
        <taxon>Embryophyta</taxon>
        <taxon>Tracheophyta</taxon>
        <taxon>Spermatophyta</taxon>
        <taxon>Magnoliopsida</taxon>
        <taxon>Proteales</taxon>
        <taxon>Proteaceae</taxon>
        <taxon>Protea</taxon>
    </lineage>
</organism>
<dbReference type="PROSITE" id="PS50071">
    <property type="entry name" value="HOMEOBOX_2"/>
    <property type="match status" value="1"/>
</dbReference>
<keyword evidence="2" id="KW-0238">DNA-binding</keyword>
<comment type="subcellular location">
    <subcellularLocation>
        <location evidence="1 2">Nucleus</location>
    </subcellularLocation>
</comment>
<dbReference type="InterPro" id="IPR001356">
    <property type="entry name" value="HD"/>
</dbReference>
<dbReference type="InterPro" id="IPR056560">
    <property type="entry name" value="HTH_NDX"/>
</dbReference>
<proteinExistence type="predicted"/>
<dbReference type="Pfam" id="PF25246">
    <property type="entry name" value="Nodulin_N"/>
    <property type="match status" value="1"/>
</dbReference>
<evidence type="ECO:0000259" key="4">
    <source>
        <dbReference type="PROSITE" id="PS50071"/>
    </source>
</evidence>
<evidence type="ECO:0000256" key="2">
    <source>
        <dbReference type="PROSITE-ProRule" id="PRU00108"/>
    </source>
</evidence>
<dbReference type="InterPro" id="IPR057287">
    <property type="entry name" value="Ndx_N"/>
</dbReference>
<dbReference type="PANTHER" id="PTHR35743:SF1">
    <property type="entry name" value="NODULIN HOMEOBOX"/>
    <property type="match status" value="1"/>
</dbReference>
<dbReference type="GO" id="GO:0003697">
    <property type="term" value="F:single-stranded DNA binding"/>
    <property type="evidence" value="ECO:0007669"/>
    <property type="project" value="InterPro"/>
</dbReference>
<keyword evidence="2" id="KW-0539">Nucleus</keyword>
<feature type="region of interest" description="Disordered" evidence="3">
    <location>
        <begin position="954"/>
        <end position="1011"/>
    </location>
</feature>
<evidence type="ECO:0000256" key="3">
    <source>
        <dbReference type="SAM" id="MobiDB-lite"/>
    </source>
</evidence>
<sequence>MASTVDAVGEPIPTSSVLMASSKHIATKCRIENMAFLNCKKKDPNPEKCLDKGQEVTRCVLSLLKGLHQSCTKEMDAYAGCMYYHTNEFELCRKEQQEFEKACPWNEYRFQNQGVRFISFSVYSLVTPRGFPKMRHVKEESSCIIEQAIDLNSAVEELHRLSSQEINKLLKDSDNFIIPHLTEKGLIQIDMEKLACCLPLHLIAVLVSPDRGDTRLIYLLRGFRLLHSLCDLASRQTRLEQILLEDMKVTEQILDLVFYMLVVLARYEQDHHTADALPLLHSALVACSFHILTGCVSSQWQDLVQVLIAHPKVDVFMDVAFDAVCLDIRFLQIKLSVLKPDFSCEKSSPSDAEQTLHNICHQCEASLQFLHSLCQQKLFRERLLRNKELCKNGGILFLARTVLKLEIPHSLDSSTVVAAISRLKSKILSILLQLCETETISYLDEVARSPSSMQLAKTVALEILGLLKTAFDGVPKQLDSICGSLPRGVVLLNSMRLIDIFSDDSNFRSFIMVNITQVLAEIFSLPQEEFLFSWCSAELPIREEDATLEYVPFVAAGLVSVLVSTGFGTYLPTSDLMNETENGSSFILNNIPQASYAQQRTSLLVKIIANLHCFVPNICEEQERNLFFNKFLESLQIELPKSSPGISFTRDTQKAARVCKNLGSLVDHAGSLIPNFLNEEDVQLLSVFVKQLESLVTSAKPEGNPIQEQVQENTFEASLCWEKLSNHGANDHHQEAQSTVGCASSLARKGDPKAPEVASDFNDKNGSLREGISDNSTFREVDQFNIASRGLELPHDVLNLDGSRRNNKGGTSGSALEPFREIDKDVRNVETGGLELSSARGKSSVVSHMPENGDCSKLAGHTRESSLAGLQENYTETMQCEDRQRRKRKRNIMNDRQITLIELALLDEPEMQRHPALLQTWADKLSVHGSELTPSQLKNWLNNRKAKLARAAREALTPSEGETAFPEKSGGMGMVHFYDSSESPSEDLYAPSTARGGSSTSTPKSGGGILRTCGSETSEIASTDFVDFAAQQNMLMNCPSLRYVRREPGQYVSLVEEGDEVGRGKVYQVEGKWHGKNLEEAGTCVVDVLDLKVERRTRLQHPSEAAGSTFDEAEAKNGVMRVAWDVNKILLLPQ</sequence>
<dbReference type="Pfam" id="PF24679">
    <property type="entry name" value="Nodulin_C"/>
    <property type="match status" value="1"/>
</dbReference>
<feature type="region of interest" description="Disordered" evidence="3">
    <location>
        <begin position="745"/>
        <end position="769"/>
    </location>
</feature>
<dbReference type="InterPro" id="IPR039325">
    <property type="entry name" value="NDX"/>
</dbReference>
<keyword evidence="6" id="KW-1185">Reference proteome</keyword>
<dbReference type="EMBL" id="JAMYWD010000011">
    <property type="protein sequence ID" value="KAJ4955251.1"/>
    <property type="molecule type" value="Genomic_DNA"/>
</dbReference>
<reference evidence="5" key="1">
    <citation type="journal article" date="2023" name="Plant J.">
        <title>The genome of the king protea, Protea cynaroides.</title>
        <authorList>
            <person name="Chang J."/>
            <person name="Duong T.A."/>
            <person name="Schoeman C."/>
            <person name="Ma X."/>
            <person name="Roodt D."/>
            <person name="Barker N."/>
            <person name="Li Z."/>
            <person name="Van de Peer Y."/>
            <person name="Mizrachi E."/>
        </authorList>
    </citation>
    <scope>NUCLEOTIDE SEQUENCE</scope>
    <source>
        <tissue evidence="5">Young leaves</tissue>
    </source>
</reference>
<dbReference type="AlphaFoldDB" id="A0A9Q0GW25"/>
<feature type="domain" description="Homeobox" evidence="4">
    <location>
        <begin position="884"/>
        <end position="951"/>
    </location>
</feature>
<dbReference type="SMART" id="SM00389">
    <property type="entry name" value="HOX"/>
    <property type="match status" value="1"/>
</dbReference>
<name>A0A9Q0GW25_9MAGN</name>
<dbReference type="OrthoDB" id="2020792at2759"/>
<evidence type="ECO:0000313" key="5">
    <source>
        <dbReference type="EMBL" id="KAJ4955251.1"/>
    </source>
</evidence>
<dbReference type="InterPro" id="IPR056559">
    <property type="entry name" value="NDX_C"/>
</dbReference>
<dbReference type="Pfam" id="PF24426">
    <property type="entry name" value="HTH_NDX"/>
    <property type="match status" value="1"/>
</dbReference>
<dbReference type="GO" id="GO:0005634">
    <property type="term" value="C:nucleus"/>
    <property type="evidence" value="ECO:0007669"/>
    <property type="project" value="UniProtKB-SubCell"/>
</dbReference>
<feature type="DNA-binding region" description="Homeobox" evidence="2">
    <location>
        <begin position="886"/>
        <end position="952"/>
    </location>
</feature>
<dbReference type="PANTHER" id="PTHR35743">
    <property type="entry name" value="NODULIN HOMEOBOX"/>
    <property type="match status" value="1"/>
</dbReference>
<gene>
    <name evidence="5" type="ORF">NE237_012034</name>
</gene>
<evidence type="ECO:0000256" key="1">
    <source>
        <dbReference type="ARBA" id="ARBA00004123"/>
    </source>
</evidence>
<dbReference type="Proteomes" id="UP001141806">
    <property type="component" value="Unassembled WGS sequence"/>
</dbReference>
<dbReference type="GO" id="GO:0009908">
    <property type="term" value="P:flower development"/>
    <property type="evidence" value="ECO:0007669"/>
    <property type="project" value="InterPro"/>
</dbReference>
<comment type="caution">
    <text evidence="5">The sequence shown here is derived from an EMBL/GenBank/DDBJ whole genome shotgun (WGS) entry which is preliminary data.</text>
</comment>
<keyword evidence="2" id="KW-0371">Homeobox</keyword>
<dbReference type="PROSITE" id="PS51808">
    <property type="entry name" value="CHCH"/>
    <property type="match status" value="2"/>
</dbReference>